<dbReference type="Proteomes" id="UP001432322">
    <property type="component" value="Unassembled WGS sequence"/>
</dbReference>
<proteinExistence type="predicted"/>
<feature type="transmembrane region" description="Helical" evidence="1">
    <location>
        <begin position="61"/>
        <end position="83"/>
    </location>
</feature>
<evidence type="ECO:0000313" key="3">
    <source>
        <dbReference type="Proteomes" id="UP001432322"/>
    </source>
</evidence>
<evidence type="ECO:0000256" key="1">
    <source>
        <dbReference type="SAM" id="Phobius"/>
    </source>
</evidence>
<comment type="caution">
    <text evidence="2">The sequence shown here is derived from an EMBL/GenBank/DDBJ whole genome shotgun (WGS) entry which is preliminary data.</text>
</comment>
<keyword evidence="3" id="KW-1185">Reference proteome</keyword>
<protein>
    <recommendedName>
        <fullName evidence="4">G protein-coupled receptor</fullName>
    </recommendedName>
</protein>
<keyword evidence="1" id="KW-0472">Membrane</keyword>
<feature type="transmembrane region" description="Helical" evidence="1">
    <location>
        <begin position="95"/>
        <end position="119"/>
    </location>
</feature>
<evidence type="ECO:0008006" key="4">
    <source>
        <dbReference type="Google" id="ProtNLM"/>
    </source>
</evidence>
<accession>A0AAV5VF67</accession>
<keyword evidence="1" id="KW-1133">Transmembrane helix</keyword>
<feature type="transmembrane region" description="Helical" evidence="1">
    <location>
        <begin position="21"/>
        <end position="41"/>
    </location>
</feature>
<gene>
    <name evidence="2" type="ORF">PFISCL1PPCAC_8170</name>
</gene>
<feature type="transmembrane region" description="Helical" evidence="1">
    <location>
        <begin position="139"/>
        <end position="159"/>
    </location>
</feature>
<feature type="non-terminal residue" evidence="2">
    <location>
        <position position="1"/>
    </location>
</feature>
<name>A0AAV5VF67_9BILA</name>
<reference evidence="2" key="1">
    <citation type="submission" date="2023-10" db="EMBL/GenBank/DDBJ databases">
        <title>Genome assembly of Pristionchus species.</title>
        <authorList>
            <person name="Yoshida K."/>
            <person name="Sommer R.J."/>
        </authorList>
    </citation>
    <scope>NUCLEOTIDE SEQUENCE</scope>
    <source>
        <strain evidence="2">RS5133</strain>
    </source>
</reference>
<dbReference type="AlphaFoldDB" id="A0AAV5VF67"/>
<dbReference type="EMBL" id="BTSY01000002">
    <property type="protein sequence ID" value="GMT16873.1"/>
    <property type="molecule type" value="Genomic_DNA"/>
</dbReference>
<sequence>RVVMVIPSDQFPLMDRNRSIFPLRFLSIIDWARVCSTLQLLSLFWRVILYWDDLSSREFSLLSLLLSSIYAILVISSIILVAASIKFSSDNCVAGAAFCSILLSFVCACLAPTTIYWLVRLSQLPHSDPSRLISWSPTLHSSLFLLFSLPVNVVCTIVYGTLTEHFENNVCGLGL</sequence>
<keyword evidence="1" id="KW-0812">Transmembrane</keyword>
<organism evidence="2 3">
    <name type="scientific">Pristionchus fissidentatus</name>
    <dbReference type="NCBI Taxonomy" id="1538716"/>
    <lineage>
        <taxon>Eukaryota</taxon>
        <taxon>Metazoa</taxon>
        <taxon>Ecdysozoa</taxon>
        <taxon>Nematoda</taxon>
        <taxon>Chromadorea</taxon>
        <taxon>Rhabditida</taxon>
        <taxon>Rhabditina</taxon>
        <taxon>Diplogasteromorpha</taxon>
        <taxon>Diplogasteroidea</taxon>
        <taxon>Neodiplogasteridae</taxon>
        <taxon>Pristionchus</taxon>
    </lineage>
</organism>
<evidence type="ECO:0000313" key="2">
    <source>
        <dbReference type="EMBL" id="GMT16873.1"/>
    </source>
</evidence>